<evidence type="ECO:0000256" key="4">
    <source>
        <dbReference type="ARBA" id="ARBA00022617"/>
    </source>
</evidence>
<evidence type="ECO:0000256" key="5">
    <source>
        <dbReference type="ARBA" id="ARBA00022692"/>
    </source>
</evidence>
<evidence type="ECO:0000256" key="13">
    <source>
        <dbReference type="RuleBase" id="RU000461"/>
    </source>
</evidence>
<dbReference type="RefSeq" id="XP_033691024.1">
    <property type="nucleotide sequence ID" value="XM_033825406.1"/>
</dbReference>
<evidence type="ECO:0000256" key="6">
    <source>
        <dbReference type="ARBA" id="ARBA00022723"/>
    </source>
</evidence>
<dbReference type="Pfam" id="PF00067">
    <property type="entry name" value="p450"/>
    <property type="match status" value="1"/>
</dbReference>
<evidence type="ECO:0000256" key="3">
    <source>
        <dbReference type="ARBA" id="ARBA00010617"/>
    </source>
</evidence>
<dbReference type="GO" id="GO:0016020">
    <property type="term" value="C:membrane"/>
    <property type="evidence" value="ECO:0007669"/>
    <property type="project" value="UniProtKB-SubCell"/>
</dbReference>
<evidence type="ECO:0000256" key="9">
    <source>
        <dbReference type="ARBA" id="ARBA00023004"/>
    </source>
</evidence>
<dbReference type="SUPFAM" id="SSF48264">
    <property type="entry name" value="Cytochrome P450"/>
    <property type="match status" value="1"/>
</dbReference>
<dbReference type="CDD" id="cd11061">
    <property type="entry name" value="CYP67-like"/>
    <property type="match status" value="1"/>
</dbReference>
<dbReference type="GeneID" id="54578736"/>
<dbReference type="InterPro" id="IPR050121">
    <property type="entry name" value="Cytochrome_P450_monoxygenase"/>
</dbReference>
<gene>
    <name evidence="15" type="ORF">BU26DRAFT_471978</name>
</gene>
<dbReference type="InterPro" id="IPR017972">
    <property type="entry name" value="Cyt_P450_CS"/>
</dbReference>
<evidence type="ECO:0000256" key="11">
    <source>
        <dbReference type="ARBA" id="ARBA00023136"/>
    </source>
</evidence>
<accession>A0A6A6J286</accession>
<keyword evidence="6 12" id="KW-0479">Metal-binding</keyword>
<dbReference type="PANTHER" id="PTHR24305">
    <property type="entry name" value="CYTOCHROME P450"/>
    <property type="match status" value="1"/>
</dbReference>
<dbReference type="GO" id="GO:0005506">
    <property type="term" value="F:iron ion binding"/>
    <property type="evidence" value="ECO:0007669"/>
    <property type="project" value="InterPro"/>
</dbReference>
<dbReference type="PRINTS" id="PR00465">
    <property type="entry name" value="EP450IV"/>
</dbReference>
<dbReference type="PANTHER" id="PTHR24305:SF112">
    <property type="entry name" value="L-ORNITHINE-N5-MONOOXYGENASE (EUROFUNG)"/>
    <property type="match status" value="1"/>
</dbReference>
<name>A0A6A6J286_9PLEO</name>
<evidence type="ECO:0000256" key="1">
    <source>
        <dbReference type="ARBA" id="ARBA00001971"/>
    </source>
</evidence>
<dbReference type="Proteomes" id="UP000800094">
    <property type="component" value="Unassembled WGS sequence"/>
</dbReference>
<evidence type="ECO:0000256" key="7">
    <source>
        <dbReference type="ARBA" id="ARBA00022989"/>
    </source>
</evidence>
<keyword evidence="5 14" id="KW-0812">Transmembrane</keyword>
<proteinExistence type="inferred from homology"/>
<keyword evidence="7 14" id="KW-1133">Transmembrane helix</keyword>
<dbReference type="InterPro" id="IPR001128">
    <property type="entry name" value="Cyt_P450"/>
</dbReference>
<keyword evidence="9 12" id="KW-0408">Iron</keyword>
<evidence type="ECO:0000256" key="14">
    <source>
        <dbReference type="SAM" id="Phobius"/>
    </source>
</evidence>
<dbReference type="AlphaFoldDB" id="A0A6A6J286"/>
<dbReference type="GO" id="GO:0016705">
    <property type="term" value="F:oxidoreductase activity, acting on paired donors, with incorporation or reduction of molecular oxygen"/>
    <property type="evidence" value="ECO:0007669"/>
    <property type="project" value="InterPro"/>
</dbReference>
<feature type="transmembrane region" description="Helical" evidence="14">
    <location>
        <begin position="6"/>
        <end position="22"/>
    </location>
</feature>
<keyword evidence="11 14" id="KW-0472">Membrane</keyword>
<comment type="similarity">
    <text evidence="3 13">Belongs to the cytochrome P450 family.</text>
</comment>
<keyword evidence="4 12" id="KW-0349">Heme</keyword>
<keyword evidence="8 13" id="KW-0560">Oxidoreductase</keyword>
<evidence type="ECO:0000313" key="16">
    <source>
        <dbReference type="Proteomes" id="UP000800094"/>
    </source>
</evidence>
<evidence type="ECO:0000313" key="15">
    <source>
        <dbReference type="EMBL" id="KAF2256020.1"/>
    </source>
</evidence>
<feature type="binding site" description="axial binding residue" evidence="12">
    <location>
        <position position="468"/>
    </location>
    <ligand>
        <name>heme</name>
        <dbReference type="ChEBI" id="CHEBI:30413"/>
    </ligand>
    <ligandPart>
        <name>Fe</name>
        <dbReference type="ChEBI" id="CHEBI:18248"/>
    </ligandPart>
</feature>
<dbReference type="PROSITE" id="PS00086">
    <property type="entry name" value="CYTOCHROME_P450"/>
    <property type="match status" value="1"/>
</dbReference>
<evidence type="ECO:0000256" key="12">
    <source>
        <dbReference type="PIRSR" id="PIRSR602403-1"/>
    </source>
</evidence>
<evidence type="ECO:0000256" key="10">
    <source>
        <dbReference type="ARBA" id="ARBA00023033"/>
    </source>
</evidence>
<sequence length="525" mass="59164">MLYTKPLSAAILGCVLHVLVFVRGEYHTHTPKMLRGYVVFIFAVFLIEREYSTSTSYAWNAILSTASHLLGLFGSITMYRICFHPLRAFPGPRSLKVSKLFHVSRVLNGQNHVFLEKIRREYGSFVRTGPSEVTVYDPAIFHAISGPGTTCIKSAWYDMLHPLVAINSIREKDGYASRRRMWDQSFKVIALKRDGPTILTYANKLLKHIETTLGEPIIINEWLSRFSYAVMSDLAFARPYGSLDDEQLDRNVAMIHRGTEVLGVVSPAPWLAQLLFSIPGVTYRWNRMLKWASDNMKERIHISSWLIEAAQSNDGLVDTNGLYGDALAVAIAGSHSTAATLTFLLYELSRNAGTQHKLRLELSKIAQPLDVDALTDLPNLNACIDETLRLYPILLTAGARQTKETGITISGRYIPPWTTIIAPRYSIGRLEACFERASEFIPERWTEKPEMVKNSRAHNPFSIGRHTCPGRYLGLTEVRIVVALLLSRFEVTLAPAKRNETEVVDGMKDNFTVHPGQLKLIFRPL</sequence>
<dbReference type="OrthoDB" id="6692864at2759"/>
<dbReference type="Gene3D" id="1.10.630.10">
    <property type="entry name" value="Cytochrome P450"/>
    <property type="match status" value="1"/>
</dbReference>
<comment type="cofactor">
    <cofactor evidence="1 12">
        <name>heme</name>
        <dbReference type="ChEBI" id="CHEBI:30413"/>
    </cofactor>
</comment>
<protein>
    <submittedName>
        <fullName evidence="15">Cytochrome P450</fullName>
    </submittedName>
</protein>
<evidence type="ECO:0000256" key="2">
    <source>
        <dbReference type="ARBA" id="ARBA00004370"/>
    </source>
</evidence>
<dbReference type="InterPro" id="IPR002403">
    <property type="entry name" value="Cyt_P450_E_grp-IV"/>
</dbReference>
<dbReference type="EMBL" id="ML987189">
    <property type="protein sequence ID" value="KAF2256020.1"/>
    <property type="molecule type" value="Genomic_DNA"/>
</dbReference>
<comment type="subcellular location">
    <subcellularLocation>
        <location evidence="2">Membrane</location>
    </subcellularLocation>
</comment>
<dbReference type="GO" id="GO:0020037">
    <property type="term" value="F:heme binding"/>
    <property type="evidence" value="ECO:0007669"/>
    <property type="project" value="InterPro"/>
</dbReference>
<keyword evidence="10 13" id="KW-0503">Monooxygenase</keyword>
<dbReference type="InterPro" id="IPR036396">
    <property type="entry name" value="Cyt_P450_sf"/>
</dbReference>
<evidence type="ECO:0000256" key="8">
    <source>
        <dbReference type="ARBA" id="ARBA00023002"/>
    </source>
</evidence>
<reference evidence="15" key="1">
    <citation type="journal article" date="2020" name="Stud. Mycol.">
        <title>101 Dothideomycetes genomes: a test case for predicting lifestyles and emergence of pathogens.</title>
        <authorList>
            <person name="Haridas S."/>
            <person name="Albert R."/>
            <person name="Binder M."/>
            <person name="Bloem J."/>
            <person name="Labutti K."/>
            <person name="Salamov A."/>
            <person name="Andreopoulos B."/>
            <person name="Baker S."/>
            <person name="Barry K."/>
            <person name="Bills G."/>
            <person name="Bluhm B."/>
            <person name="Cannon C."/>
            <person name="Castanera R."/>
            <person name="Culley D."/>
            <person name="Daum C."/>
            <person name="Ezra D."/>
            <person name="Gonzalez J."/>
            <person name="Henrissat B."/>
            <person name="Kuo A."/>
            <person name="Liang C."/>
            <person name="Lipzen A."/>
            <person name="Lutzoni F."/>
            <person name="Magnuson J."/>
            <person name="Mondo S."/>
            <person name="Nolan M."/>
            <person name="Ohm R."/>
            <person name="Pangilinan J."/>
            <person name="Park H.-J."/>
            <person name="Ramirez L."/>
            <person name="Alfaro M."/>
            <person name="Sun H."/>
            <person name="Tritt A."/>
            <person name="Yoshinaga Y."/>
            <person name="Zwiers L.-H."/>
            <person name="Turgeon B."/>
            <person name="Goodwin S."/>
            <person name="Spatafora J."/>
            <person name="Crous P."/>
            <person name="Grigoriev I."/>
        </authorList>
    </citation>
    <scope>NUCLEOTIDE SEQUENCE</scope>
    <source>
        <strain evidence="15">CBS 122368</strain>
    </source>
</reference>
<feature type="transmembrane region" description="Helical" evidence="14">
    <location>
        <begin position="34"/>
        <end position="51"/>
    </location>
</feature>
<keyword evidence="16" id="KW-1185">Reference proteome</keyword>
<dbReference type="GO" id="GO:0004497">
    <property type="term" value="F:monooxygenase activity"/>
    <property type="evidence" value="ECO:0007669"/>
    <property type="project" value="UniProtKB-KW"/>
</dbReference>
<organism evidence="15 16">
    <name type="scientific">Trematosphaeria pertusa</name>
    <dbReference type="NCBI Taxonomy" id="390896"/>
    <lineage>
        <taxon>Eukaryota</taxon>
        <taxon>Fungi</taxon>
        <taxon>Dikarya</taxon>
        <taxon>Ascomycota</taxon>
        <taxon>Pezizomycotina</taxon>
        <taxon>Dothideomycetes</taxon>
        <taxon>Pleosporomycetidae</taxon>
        <taxon>Pleosporales</taxon>
        <taxon>Massarineae</taxon>
        <taxon>Trematosphaeriaceae</taxon>
        <taxon>Trematosphaeria</taxon>
    </lineage>
</organism>
<feature type="transmembrane region" description="Helical" evidence="14">
    <location>
        <begin position="57"/>
        <end position="79"/>
    </location>
</feature>
<dbReference type="PRINTS" id="PR00385">
    <property type="entry name" value="P450"/>
</dbReference>